<accession>A0A382GC70</accession>
<sequence>MFIQNNKKKDNPILSLSCNILIPVIILKNGNVWINKILIQFDRDEWVYKLLISVDISSIVFFIALICPVIYFFYDFLNRKNINLISILGFINILLTGGIGIFGGKFGLSKNWFIFKEGMLPIIIGSVLIIMKKYRQSEFNNILLNETLFDNDKIRISITQEMQYQFENIVRKAGYYLIAGFFISSLIQFTLASLIVVSNPGESTFNEEVSTMTWISYVAVLLPTMLIVGKGYLGLISGIEKITGLKKEDFLKS</sequence>
<keyword evidence="1" id="KW-1133">Transmembrane helix</keyword>
<dbReference type="AlphaFoldDB" id="A0A382GC70"/>
<organism evidence="2">
    <name type="scientific">marine metagenome</name>
    <dbReference type="NCBI Taxonomy" id="408172"/>
    <lineage>
        <taxon>unclassified sequences</taxon>
        <taxon>metagenomes</taxon>
        <taxon>ecological metagenomes</taxon>
    </lineage>
</organism>
<dbReference type="EMBL" id="UINC01054481">
    <property type="protein sequence ID" value="SVB72244.1"/>
    <property type="molecule type" value="Genomic_DNA"/>
</dbReference>
<feature type="transmembrane region" description="Helical" evidence="1">
    <location>
        <begin position="12"/>
        <end position="34"/>
    </location>
</feature>
<evidence type="ECO:0000256" key="1">
    <source>
        <dbReference type="SAM" id="Phobius"/>
    </source>
</evidence>
<proteinExistence type="predicted"/>
<gene>
    <name evidence="2" type="ORF">METZ01_LOCUS225098</name>
</gene>
<feature type="transmembrane region" description="Helical" evidence="1">
    <location>
        <begin position="46"/>
        <end position="73"/>
    </location>
</feature>
<protein>
    <recommendedName>
        <fullName evidence="3">MFS transporter</fullName>
    </recommendedName>
</protein>
<name>A0A382GC70_9ZZZZ</name>
<feature type="transmembrane region" description="Helical" evidence="1">
    <location>
        <begin position="173"/>
        <end position="194"/>
    </location>
</feature>
<dbReference type="NCBIfam" id="NF041646">
    <property type="entry name" value="VC0807_fam"/>
    <property type="match status" value="1"/>
</dbReference>
<feature type="transmembrane region" description="Helical" evidence="1">
    <location>
        <begin position="112"/>
        <end position="131"/>
    </location>
</feature>
<feature type="transmembrane region" description="Helical" evidence="1">
    <location>
        <begin position="214"/>
        <end position="233"/>
    </location>
</feature>
<keyword evidence="1" id="KW-0812">Transmembrane</keyword>
<reference evidence="2" key="1">
    <citation type="submission" date="2018-05" db="EMBL/GenBank/DDBJ databases">
        <authorList>
            <person name="Lanie J.A."/>
            <person name="Ng W.-L."/>
            <person name="Kazmierczak K.M."/>
            <person name="Andrzejewski T.M."/>
            <person name="Davidsen T.M."/>
            <person name="Wayne K.J."/>
            <person name="Tettelin H."/>
            <person name="Glass J.I."/>
            <person name="Rusch D."/>
            <person name="Podicherti R."/>
            <person name="Tsui H.-C.T."/>
            <person name="Winkler M.E."/>
        </authorList>
    </citation>
    <scope>NUCLEOTIDE SEQUENCE</scope>
</reference>
<feature type="transmembrane region" description="Helical" evidence="1">
    <location>
        <begin position="85"/>
        <end position="106"/>
    </location>
</feature>
<keyword evidence="1" id="KW-0472">Membrane</keyword>
<evidence type="ECO:0008006" key="3">
    <source>
        <dbReference type="Google" id="ProtNLM"/>
    </source>
</evidence>
<evidence type="ECO:0000313" key="2">
    <source>
        <dbReference type="EMBL" id="SVB72244.1"/>
    </source>
</evidence>